<dbReference type="EMBL" id="CAJNON010000256">
    <property type="protein sequence ID" value="CAF1146957.1"/>
    <property type="molecule type" value="Genomic_DNA"/>
</dbReference>
<evidence type="ECO:0000256" key="10">
    <source>
        <dbReference type="PROSITE-ProRule" id="PRU00043"/>
    </source>
</evidence>
<evidence type="ECO:0000256" key="13">
    <source>
        <dbReference type="SAM" id="Phobius"/>
    </source>
</evidence>
<dbReference type="InterPro" id="IPR002126">
    <property type="entry name" value="Cadherin-like_dom"/>
</dbReference>
<dbReference type="InterPro" id="IPR020892">
    <property type="entry name" value="Cyclophilin-type_PPIase_CS"/>
</dbReference>
<evidence type="ECO:0000256" key="6">
    <source>
        <dbReference type="ARBA" id="ARBA00022837"/>
    </source>
</evidence>
<evidence type="ECO:0000256" key="3">
    <source>
        <dbReference type="ARBA" id="ARBA00004370"/>
    </source>
</evidence>
<name>A0A814SED1_9BILA</name>
<dbReference type="InterPro" id="IPR002130">
    <property type="entry name" value="Cyclophilin-type_PPIase_dom"/>
</dbReference>
<dbReference type="SUPFAM" id="SSF49313">
    <property type="entry name" value="Cadherin-like"/>
    <property type="match status" value="2"/>
</dbReference>
<feature type="domain" description="Cadherin" evidence="15">
    <location>
        <begin position="103"/>
        <end position="212"/>
    </location>
</feature>
<dbReference type="SUPFAM" id="SSF48371">
    <property type="entry name" value="ARM repeat"/>
    <property type="match status" value="2"/>
</dbReference>
<keyword evidence="9" id="KW-0413">Isomerase</keyword>
<feature type="compositionally biased region" description="Low complexity" evidence="12">
    <location>
        <begin position="604"/>
        <end position="614"/>
    </location>
</feature>
<dbReference type="CDD" id="cd11304">
    <property type="entry name" value="Cadherin_repeat"/>
    <property type="match status" value="2"/>
</dbReference>
<dbReference type="OrthoDB" id="6250271at2759"/>
<dbReference type="SUPFAM" id="SSF50891">
    <property type="entry name" value="Cyclophilin-like"/>
    <property type="match status" value="1"/>
</dbReference>
<protein>
    <recommendedName>
        <fullName evidence="4">peptidylprolyl isomerase</fullName>
        <ecNumber evidence="4">5.2.1.8</ecNumber>
    </recommendedName>
</protein>
<comment type="function">
    <text evidence="2">PPIases accelerate the folding of proteins. It catalyzes the cis-trans isomerization of proline imidic peptide bonds in oligopeptides.</text>
</comment>
<dbReference type="GO" id="GO:0005886">
    <property type="term" value="C:plasma membrane"/>
    <property type="evidence" value="ECO:0007669"/>
    <property type="project" value="InterPro"/>
</dbReference>
<dbReference type="FunFam" id="2.40.100.10:FF:000013">
    <property type="entry name" value="Peptidyl-prolyl cis-trans isomerase"/>
    <property type="match status" value="1"/>
</dbReference>
<dbReference type="GO" id="GO:0007156">
    <property type="term" value="P:homophilic cell adhesion via plasma membrane adhesion molecules"/>
    <property type="evidence" value="ECO:0007669"/>
    <property type="project" value="InterPro"/>
</dbReference>
<dbReference type="InterPro" id="IPR015919">
    <property type="entry name" value="Cadherin-like_sf"/>
</dbReference>
<dbReference type="GO" id="GO:0045296">
    <property type="term" value="F:cadherin binding"/>
    <property type="evidence" value="ECO:0007669"/>
    <property type="project" value="InterPro"/>
</dbReference>
<feature type="transmembrane region" description="Helical" evidence="13">
    <location>
        <begin position="531"/>
        <end position="555"/>
    </location>
</feature>
<organism evidence="16 17">
    <name type="scientific">Adineta steineri</name>
    <dbReference type="NCBI Taxonomy" id="433720"/>
    <lineage>
        <taxon>Eukaryota</taxon>
        <taxon>Metazoa</taxon>
        <taxon>Spiralia</taxon>
        <taxon>Gnathifera</taxon>
        <taxon>Rotifera</taxon>
        <taxon>Eurotatoria</taxon>
        <taxon>Bdelloidea</taxon>
        <taxon>Adinetida</taxon>
        <taxon>Adinetidae</taxon>
        <taxon>Adineta</taxon>
    </lineage>
</organism>
<sequence length="1884" mass="209940">MPEDTKTGDLVARLQITGTTSEISTRLVYNSSEVKTNGTDYFTLNFTSLYLRSSLDYEWWSSNNYPNPFRFIVECTVLSDQSTRYIDFQLDLIDVNDNPPIFNQSIYQINITETTPVNTIVSATISAYDLDSGVFGLFSYYLLNTSSPYSSYFQLVSPKNASLLLLKPLDYNSMTPNFNLTILAQDDANSSLSSQAILSIHIIDVDTLNPAFLSTSYNLNISINTTAGSEVIPTQGRIFAYDQDLGINATVIYSILTSNPYLSINNYTGILTLQREFNTTMLFDLLIKAEQLDNYNRSVTTILQVNVYEINLYPPTFLNLPYTMIGYTSYNIDQIPVFNGSISDNDTAPRENYGYSCDSSLLYLNIKKTSLRTFQIRPIYFQTLPVCQPCLCTLNVSDGLYSSQTTLVVLLYTPISFVLNSYFFSADYPLSDPSIIIGYVQIVTDNHCSVQYFLSGNSSSLFTISQFGNLTWSNPSISPTQEIYQLEVLIRQNCSSLIMNISTDIIVKILNFPSSTITSTMSTSKIDNGTLYAIIAGVGAFILIIIAILFIIIYYNVQRAKQRVPPFFKIRKHPPAQGLTFFKSKSPLNDSSPYTLGVRDDDSSNSSSDQTSSSPINNRLLSGRYKVNELPVNTTIEELLSSYDNRSTSSSSSSSGVGDHGIAANTGSFRTIIRETNDHQTLDTINEDRQWVNSNQHQDQRRSNSLRRPIIPEDVMDIISESHEVDYRLRQNTNACLTCLNSNSVNTVCSHTCSLLSSISTHSLLSSSSSSSSGSTTTVAACQQQTTTTTTTVEVGPNSLTVQKLCESSQLLKNAVADIINYKDDAEITEKALPELLRLINDNDPIIAGQASLVLHTLAKKESSRCVLATSQVMQALIQAISNPRANDETHRGLAGVLHCLSQYKQGLCVIYKGCGIPILVKLLDSSNESVVNYALTALHNLLLYIEQAKCEILRCCGLQKMIVLLNSTNLKFLAILIDCLHMLAYNNEEVKLIIEASNAPQQLLNILDRTNYEKLIWTITRLLRVLSTCSSLKIMLVSKNTVQILEKQLYQPISLRVQQNCLQILRNLSDQAVKLENLDSLIRLLIDLLRTNDFVTVSCSVGILSNLTSVQKLCESSQLLKNAVADIINYKDDAEITEKALPEILRLINDNDPIIAGQASLVLHTLAKKESSRCVLATSHVMQALIQAISNPRANDETHRGLAGVLHCLSQYKQGLCIIYKGCGIPILVKLLDSSNESVVNYALTALHNLLLYIEQAKCEILRCCGLQKMIVLLNSTNLKFLAILIDCLHMLAYNNEEVKLIIEASNAPQQLLNILDRTNYEKLIWTITRLLRVLSTCSSLKIMLVSKNTVQILEKQLYQPISLRVQQNCLQILRNLSDQAVKLENLDSLIRLLIDLLRTNDFVTVSCSVGILSNLTCNNQYNKTILVQSNGVHALINTIIHGHDKEEIIEPAICALRHVTCRHSHANEAQNAIRNIRGFLPIVDLLNPTIYSWPIIKSTISLIRNLGLSKDNLPLLRETNTIEKLAQLLLQSYEQLGHQQSTNKQFCDNYARMDDIVEGCLNALHIFAKDQQNRNIIRDLDCIPLFVRLLRPPTNVGIQRATTAVLCELVNDRLCAELIEQQTCTQILTDLLKSSDEGVATYAAAILFRLSDDKPNDGLSGYHHEEHTVKNHYTSKKETYSTPYRRSPPPMHDVPAINYYASEGSAGSGLGGFVDNQNPQTAPCDVNIEDKPLGRIVFLLYNDVVPKTAENFRALCTGERGFGYKDSTFHRVIPQFMLQGGDFERHNGTGGYSIYGGKFEDENFQLKHTKDGLLSMANAGKNTNGSQFFVTTVQTPWLDGKHVVFGEVTDGMDIVRKIEALGSQSGKTQKRITIASCGELDR</sequence>
<evidence type="ECO:0000256" key="7">
    <source>
        <dbReference type="ARBA" id="ARBA00023110"/>
    </source>
</evidence>
<keyword evidence="13" id="KW-1133">Transmembrane helix</keyword>
<dbReference type="GO" id="GO:0003755">
    <property type="term" value="F:peptidyl-prolyl cis-trans isomerase activity"/>
    <property type="evidence" value="ECO:0007669"/>
    <property type="project" value="UniProtKB-KW"/>
</dbReference>
<keyword evidence="5" id="KW-0677">Repeat</keyword>
<feature type="domain" description="PPIase cyclophilin-type" evidence="14">
    <location>
        <begin position="1725"/>
        <end position="1881"/>
    </location>
</feature>
<dbReference type="PROSITE" id="PS50072">
    <property type="entry name" value="CSA_PPIASE_2"/>
    <property type="match status" value="1"/>
</dbReference>
<feature type="repeat" description="ARM" evidence="11">
    <location>
        <begin position="1432"/>
        <end position="1466"/>
    </location>
</feature>
<dbReference type="InterPro" id="IPR020894">
    <property type="entry name" value="Cadherin_CS"/>
</dbReference>
<evidence type="ECO:0000256" key="5">
    <source>
        <dbReference type="ARBA" id="ARBA00022737"/>
    </source>
</evidence>
<dbReference type="Pfam" id="PF00160">
    <property type="entry name" value="Pro_isomerase"/>
    <property type="match status" value="1"/>
</dbReference>
<dbReference type="CDD" id="cd01926">
    <property type="entry name" value="cyclophilin_ABH_like"/>
    <property type="match status" value="1"/>
</dbReference>
<dbReference type="InterPro" id="IPR016024">
    <property type="entry name" value="ARM-type_fold"/>
</dbReference>
<dbReference type="PRINTS" id="PR00153">
    <property type="entry name" value="CSAPPISMRASE"/>
</dbReference>
<keyword evidence="7" id="KW-0697">Rotamase</keyword>
<feature type="region of interest" description="Disordered" evidence="12">
    <location>
        <begin position="593"/>
        <end position="618"/>
    </location>
</feature>
<dbReference type="PROSITE" id="PS00232">
    <property type="entry name" value="CADHERIN_1"/>
    <property type="match status" value="1"/>
</dbReference>
<dbReference type="Pfam" id="PF00028">
    <property type="entry name" value="Cadherin"/>
    <property type="match status" value="1"/>
</dbReference>
<dbReference type="EC" id="5.2.1.8" evidence="4"/>
<dbReference type="SMART" id="SM00112">
    <property type="entry name" value="CA"/>
    <property type="match status" value="3"/>
</dbReference>
<evidence type="ECO:0000256" key="2">
    <source>
        <dbReference type="ARBA" id="ARBA00002388"/>
    </source>
</evidence>
<evidence type="ECO:0000256" key="11">
    <source>
        <dbReference type="PROSITE-ProRule" id="PRU00259"/>
    </source>
</evidence>
<dbReference type="SMART" id="SM00185">
    <property type="entry name" value="ARM"/>
    <property type="match status" value="17"/>
</dbReference>
<dbReference type="Pfam" id="PF00514">
    <property type="entry name" value="Arm"/>
    <property type="match status" value="2"/>
</dbReference>
<reference evidence="16" key="1">
    <citation type="submission" date="2021-02" db="EMBL/GenBank/DDBJ databases">
        <authorList>
            <person name="Nowell W R."/>
        </authorList>
    </citation>
    <scope>NUCLEOTIDE SEQUENCE</scope>
</reference>
<dbReference type="InterPro" id="IPR011989">
    <property type="entry name" value="ARM-like"/>
</dbReference>
<dbReference type="InterPro" id="IPR000225">
    <property type="entry name" value="Armadillo"/>
</dbReference>
<accession>A0A814SED1</accession>
<dbReference type="PROSITE" id="PS50176">
    <property type="entry name" value="ARM_REPEAT"/>
    <property type="match status" value="4"/>
</dbReference>
<dbReference type="GO" id="GO:0006457">
    <property type="term" value="P:protein folding"/>
    <property type="evidence" value="ECO:0007669"/>
    <property type="project" value="InterPro"/>
</dbReference>
<dbReference type="PANTHER" id="PTHR45976">
    <property type="entry name" value="ARMADILLO SEGMENT POLARITY PROTEIN"/>
    <property type="match status" value="1"/>
</dbReference>
<comment type="catalytic activity">
    <reaction evidence="1">
        <text>[protein]-peptidylproline (omega=180) = [protein]-peptidylproline (omega=0)</text>
        <dbReference type="Rhea" id="RHEA:16237"/>
        <dbReference type="Rhea" id="RHEA-COMP:10747"/>
        <dbReference type="Rhea" id="RHEA-COMP:10748"/>
        <dbReference type="ChEBI" id="CHEBI:83833"/>
        <dbReference type="ChEBI" id="CHEBI:83834"/>
        <dbReference type="EC" id="5.2.1.8"/>
    </reaction>
</comment>
<dbReference type="Gene3D" id="1.25.10.10">
    <property type="entry name" value="Leucine-rich Repeat Variant"/>
    <property type="match status" value="2"/>
</dbReference>
<dbReference type="Gene3D" id="2.60.40.60">
    <property type="entry name" value="Cadherins"/>
    <property type="match status" value="3"/>
</dbReference>
<evidence type="ECO:0000256" key="8">
    <source>
        <dbReference type="ARBA" id="ARBA00023136"/>
    </source>
</evidence>
<proteinExistence type="predicted"/>
<evidence type="ECO:0000259" key="14">
    <source>
        <dbReference type="PROSITE" id="PS50072"/>
    </source>
</evidence>
<dbReference type="GO" id="GO:0005509">
    <property type="term" value="F:calcium ion binding"/>
    <property type="evidence" value="ECO:0007669"/>
    <property type="project" value="UniProtKB-UniRule"/>
</dbReference>
<keyword evidence="13" id="KW-0812">Transmembrane</keyword>
<evidence type="ECO:0000313" key="17">
    <source>
        <dbReference type="Proteomes" id="UP000663891"/>
    </source>
</evidence>
<dbReference type="InterPro" id="IPR029000">
    <property type="entry name" value="Cyclophilin-like_dom_sf"/>
</dbReference>
<evidence type="ECO:0000256" key="4">
    <source>
        <dbReference type="ARBA" id="ARBA00013194"/>
    </source>
</evidence>
<keyword evidence="8 13" id="KW-0472">Membrane</keyword>
<dbReference type="PROSITE" id="PS50268">
    <property type="entry name" value="CADHERIN_2"/>
    <property type="match status" value="3"/>
</dbReference>
<evidence type="ECO:0000259" key="15">
    <source>
        <dbReference type="PROSITE" id="PS50268"/>
    </source>
</evidence>
<evidence type="ECO:0000256" key="1">
    <source>
        <dbReference type="ARBA" id="ARBA00000971"/>
    </source>
</evidence>
<evidence type="ECO:0000313" key="16">
    <source>
        <dbReference type="EMBL" id="CAF1146957.1"/>
    </source>
</evidence>
<dbReference type="Gene3D" id="2.40.100.10">
    <property type="entry name" value="Cyclophilin-like"/>
    <property type="match status" value="1"/>
</dbReference>
<feature type="repeat" description="ARM" evidence="11">
    <location>
        <begin position="915"/>
        <end position="942"/>
    </location>
</feature>
<feature type="domain" description="Cadherin" evidence="15">
    <location>
        <begin position="213"/>
        <end position="317"/>
    </location>
</feature>
<feature type="repeat" description="ARM" evidence="11">
    <location>
        <begin position="1224"/>
        <end position="1251"/>
    </location>
</feature>
<dbReference type="PROSITE" id="PS00170">
    <property type="entry name" value="CSA_PPIASE_1"/>
    <property type="match status" value="1"/>
</dbReference>
<comment type="subcellular location">
    <subcellularLocation>
        <location evidence="3">Membrane</location>
    </subcellularLocation>
</comment>
<feature type="domain" description="Cadherin" evidence="15">
    <location>
        <begin position="1"/>
        <end position="102"/>
    </location>
</feature>
<dbReference type="Proteomes" id="UP000663891">
    <property type="component" value="Unassembled WGS sequence"/>
</dbReference>
<keyword evidence="6 10" id="KW-0106">Calcium</keyword>
<gene>
    <name evidence="16" type="ORF">VCS650_LOCUS22589</name>
</gene>
<evidence type="ECO:0000256" key="9">
    <source>
        <dbReference type="ARBA" id="ARBA00023235"/>
    </source>
</evidence>
<comment type="caution">
    <text evidence="16">The sequence shown here is derived from an EMBL/GenBank/DDBJ whole genome shotgun (WGS) entry which is preliminary data.</text>
</comment>
<dbReference type="InterPro" id="IPR013284">
    <property type="entry name" value="Beta-catenin"/>
</dbReference>
<feature type="region of interest" description="Disordered" evidence="12">
    <location>
        <begin position="689"/>
        <end position="708"/>
    </location>
</feature>
<feature type="repeat" description="ARM" evidence="11">
    <location>
        <begin position="1390"/>
        <end position="1432"/>
    </location>
</feature>
<evidence type="ECO:0000256" key="12">
    <source>
        <dbReference type="SAM" id="MobiDB-lite"/>
    </source>
</evidence>